<dbReference type="Pfam" id="PF05635">
    <property type="entry name" value="23S_rRNA_IVP"/>
    <property type="match status" value="1"/>
</dbReference>
<evidence type="ECO:0000313" key="1">
    <source>
        <dbReference type="EMBL" id="QPM67321.1"/>
    </source>
</evidence>
<sequence>MEKLVKTHKDLRIWKSAINMVEEIYKLTYQIPKHEVYELTSQIGRIAVLIPSNIAEGAARNSKKEFLQFLYVALGSLAELETQLIIAHRLHYISSFPDEIIEDVRKPLVGLIKALKRKENE</sequence>
<dbReference type="NCBIfam" id="TIGR02436">
    <property type="entry name" value="four helix bundle protein"/>
    <property type="match status" value="1"/>
</dbReference>
<dbReference type="RefSeq" id="WP_218112532.1">
    <property type="nucleotide sequence ID" value="NZ_CP065383.1"/>
</dbReference>
<dbReference type="CDD" id="cd16377">
    <property type="entry name" value="23S_rRNA_IVP_like"/>
    <property type="match status" value="1"/>
</dbReference>
<keyword evidence="2" id="KW-1185">Reference proteome</keyword>
<dbReference type="Proteomes" id="UP000594463">
    <property type="component" value="Chromosome"/>
</dbReference>
<dbReference type="KEGG" id="alam:RT761_00522"/>
<gene>
    <name evidence="1" type="ORF">RT761_00522</name>
</gene>
<dbReference type="InterPro" id="IPR012657">
    <property type="entry name" value="23S_rRNA-intervening_sequence"/>
</dbReference>
<evidence type="ECO:0008006" key="3">
    <source>
        <dbReference type="Google" id="ProtNLM"/>
    </source>
</evidence>
<dbReference type="Gene3D" id="1.20.1440.60">
    <property type="entry name" value="23S rRNA-intervening sequence"/>
    <property type="match status" value="1"/>
</dbReference>
<dbReference type="PANTHER" id="PTHR38471:SF2">
    <property type="entry name" value="FOUR HELIX BUNDLE PROTEIN"/>
    <property type="match status" value="1"/>
</dbReference>
<reference evidence="1 2" key="1">
    <citation type="journal article" date="2021" name="Nat. Commun.">
        <title>Isolation of a member of the candidate phylum Atribacteria reveals a unique cell membrane structure.</title>
        <authorList>
            <person name="Taiki K."/>
            <person name="Nobu M.K."/>
            <person name="Kusada H."/>
            <person name="Meng X.-Y."/>
            <person name="Hosoki N."/>
            <person name="Uematsu K."/>
            <person name="Yoshioka H."/>
            <person name="Kamagata Y."/>
            <person name="Tamaki H."/>
        </authorList>
    </citation>
    <scope>NUCLEOTIDE SEQUENCE [LARGE SCALE GENOMIC DNA]</scope>
    <source>
        <strain evidence="1 2">RT761</strain>
    </source>
</reference>
<dbReference type="PANTHER" id="PTHR38471">
    <property type="entry name" value="FOUR HELIX BUNDLE PROTEIN"/>
    <property type="match status" value="1"/>
</dbReference>
<dbReference type="InterPro" id="IPR036583">
    <property type="entry name" value="23S_rRNA_IVS_sf"/>
</dbReference>
<dbReference type="EMBL" id="CP065383">
    <property type="protein sequence ID" value="QPM67321.1"/>
    <property type="molecule type" value="Genomic_DNA"/>
</dbReference>
<dbReference type="AlphaFoldDB" id="A0A7T1F2H7"/>
<organism evidence="1 2">
    <name type="scientific">Atribacter laminatus</name>
    <dbReference type="NCBI Taxonomy" id="2847778"/>
    <lineage>
        <taxon>Bacteria</taxon>
        <taxon>Pseudomonadati</taxon>
        <taxon>Atribacterota</taxon>
        <taxon>Atribacteria</taxon>
        <taxon>Atribacterales</taxon>
        <taxon>Atribacteraceae</taxon>
        <taxon>Atribacter</taxon>
    </lineage>
</organism>
<name>A0A7T1F2H7_ATRLM</name>
<accession>A0A7T1F2H7</accession>
<proteinExistence type="predicted"/>
<protein>
    <recommendedName>
        <fullName evidence="3">Four helix bundle protein</fullName>
    </recommendedName>
</protein>
<dbReference type="SUPFAM" id="SSF158446">
    <property type="entry name" value="IVS-encoded protein-like"/>
    <property type="match status" value="1"/>
</dbReference>
<evidence type="ECO:0000313" key="2">
    <source>
        <dbReference type="Proteomes" id="UP000594463"/>
    </source>
</evidence>